<sequence length="54" mass="6462">MSQETLAYALGVSQRDLGLWKNGHVPLPLEKLFDYMRVLEFPKGFFYQEKWERV</sequence>
<dbReference type="Gene3D" id="1.10.260.40">
    <property type="entry name" value="lambda repressor-like DNA-binding domains"/>
    <property type="match status" value="1"/>
</dbReference>
<feature type="domain" description="HTH cro/C1-type" evidence="1">
    <location>
        <begin position="1"/>
        <end position="46"/>
    </location>
</feature>
<dbReference type="EMBL" id="MLBF01000028">
    <property type="protein sequence ID" value="OLN29931.1"/>
    <property type="molecule type" value="Genomic_DNA"/>
</dbReference>
<dbReference type="CDD" id="cd00093">
    <property type="entry name" value="HTH_XRE"/>
    <property type="match status" value="1"/>
</dbReference>
<protein>
    <recommendedName>
        <fullName evidence="1">HTH cro/C1-type domain-containing protein</fullName>
    </recommendedName>
</protein>
<dbReference type="PROSITE" id="PS50943">
    <property type="entry name" value="HTH_CROC1"/>
    <property type="match status" value="1"/>
</dbReference>
<dbReference type="AlphaFoldDB" id="A0A1Q8QRF1"/>
<dbReference type="GO" id="GO:0003677">
    <property type="term" value="F:DNA binding"/>
    <property type="evidence" value="ECO:0007669"/>
    <property type="project" value="InterPro"/>
</dbReference>
<name>A0A1Q8QRF1_9FIRM</name>
<organism evidence="2 3">
    <name type="scientific">Desulfosporosinus metallidurans</name>
    <dbReference type="NCBI Taxonomy" id="1888891"/>
    <lineage>
        <taxon>Bacteria</taxon>
        <taxon>Bacillati</taxon>
        <taxon>Bacillota</taxon>
        <taxon>Clostridia</taxon>
        <taxon>Eubacteriales</taxon>
        <taxon>Desulfitobacteriaceae</taxon>
        <taxon>Desulfosporosinus</taxon>
    </lineage>
</organism>
<evidence type="ECO:0000313" key="2">
    <source>
        <dbReference type="EMBL" id="OLN29931.1"/>
    </source>
</evidence>
<evidence type="ECO:0000259" key="1">
    <source>
        <dbReference type="PROSITE" id="PS50943"/>
    </source>
</evidence>
<dbReference type="InterPro" id="IPR010982">
    <property type="entry name" value="Lambda_DNA-bd_dom_sf"/>
</dbReference>
<dbReference type="STRING" id="1888891.DSOL_3271"/>
<keyword evidence="3" id="KW-1185">Reference proteome</keyword>
<reference evidence="2 3" key="1">
    <citation type="submission" date="2016-09" db="EMBL/GenBank/DDBJ databases">
        <title>Complete genome of Desulfosporosinus sp. OL.</title>
        <authorList>
            <person name="Mardanov A."/>
            <person name="Beletsky A."/>
            <person name="Panova A."/>
            <person name="Karnachuk O."/>
            <person name="Ravin N."/>
        </authorList>
    </citation>
    <scope>NUCLEOTIDE SEQUENCE [LARGE SCALE GENOMIC DNA]</scope>
    <source>
        <strain evidence="2 3">OL</strain>
    </source>
</reference>
<gene>
    <name evidence="2" type="ORF">DSOL_3271</name>
</gene>
<evidence type="ECO:0000313" key="3">
    <source>
        <dbReference type="Proteomes" id="UP000186102"/>
    </source>
</evidence>
<dbReference type="InterPro" id="IPR001387">
    <property type="entry name" value="Cro/C1-type_HTH"/>
</dbReference>
<accession>A0A1Q8QRF1</accession>
<dbReference type="SUPFAM" id="SSF47413">
    <property type="entry name" value="lambda repressor-like DNA-binding domains"/>
    <property type="match status" value="1"/>
</dbReference>
<proteinExistence type="predicted"/>
<comment type="caution">
    <text evidence="2">The sequence shown here is derived from an EMBL/GenBank/DDBJ whole genome shotgun (WGS) entry which is preliminary data.</text>
</comment>
<dbReference type="Proteomes" id="UP000186102">
    <property type="component" value="Unassembled WGS sequence"/>
</dbReference>